<proteinExistence type="predicted"/>
<dbReference type="AlphaFoldDB" id="A0A9X3LJF7"/>
<organism evidence="1 2">
    <name type="scientific">Corynebacterium evansiae</name>
    <dbReference type="NCBI Taxonomy" id="2913499"/>
    <lineage>
        <taxon>Bacteria</taxon>
        <taxon>Bacillati</taxon>
        <taxon>Actinomycetota</taxon>
        <taxon>Actinomycetes</taxon>
        <taxon>Mycobacteriales</taxon>
        <taxon>Corynebacteriaceae</taxon>
        <taxon>Corynebacterium</taxon>
    </lineage>
</organism>
<dbReference type="Proteomes" id="UP001146469">
    <property type="component" value="Unassembled WGS sequence"/>
</dbReference>
<dbReference type="InterPro" id="IPR021408">
    <property type="entry name" value="DUF3046"/>
</dbReference>
<name>A0A9X3LJF7_9CORY</name>
<reference evidence="1" key="1">
    <citation type="submission" date="2022-02" db="EMBL/GenBank/DDBJ databases">
        <title>Corynebacterium sp. from urogenital microbiome.</title>
        <authorList>
            <person name="Cappelli E.A."/>
            <person name="Ribeiro T.G."/>
            <person name="Peixe L."/>
        </authorList>
    </citation>
    <scope>NUCLEOTIDE SEQUENCE</scope>
    <source>
        <strain evidence="1">C8Ua_174</strain>
    </source>
</reference>
<evidence type="ECO:0000313" key="2">
    <source>
        <dbReference type="Proteomes" id="UP001146469"/>
    </source>
</evidence>
<dbReference type="Pfam" id="PF11248">
    <property type="entry name" value="DUF3046"/>
    <property type="match status" value="1"/>
</dbReference>
<dbReference type="EMBL" id="JAKMUT010000002">
    <property type="protein sequence ID" value="MCZ9289197.1"/>
    <property type="molecule type" value="Genomic_DNA"/>
</dbReference>
<dbReference type="RefSeq" id="WP_035003702.1">
    <property type="nucleotide sequence ID" value="NZ_JAKMUT010000002.1"/>
</dbReference>
<gene>
    <name evidence="1" type="ORF">L8V00_03105</name>
</gene>
<keyword evidence="2" id="KW-1185">Reference proteome</keyword>
<protein>
    <submittedName>
        <fullName evidence="1">DUF3046 domain-containing protein</fullName>
    </submittedName>
</protein>
<comment type="caution">
    <text evidence="1">The sequence shown here is derived from an EMBL/GenBank/DDBJ whole genome shotgun (WGS) entry which is preliminary data.</text>
</comment>
<evidence type="ECO:0000313" key="1">
    <source>
        <dbReference type="EMBL" id="MCZ9289197.1"/>
    </source>
</evidence>
<sequence length="68" mass="7762">MRRTEFDRLTLGEFGDSFRAFIADTHVLSSLGDTPAALIEQGYDPRDVWLALCDDFDVPEERRLGEDI</sequence>
<accession>A0A9X3LJF7</accession>